<dbReference type="Gene3D" id="1.10.287.130">
    <property type="match status" value="1"/>
</dbReference>
<evidence type="ECO:0000259" key="7">
    <source>
        <dbReference type="PROSITE" id="PS50109"/>
    </source>
</evidence>
<comment type="caution">
    <text evidence="8">The sequence shown here is derived from an EMBL/GenBank/DDBJ whole genome shotgun (WGS) entry which is preliminary data.</text>
</comment>
<dbReference type="InterPro" id="IPR036890">
    <property type="entry name" value="HATPase_C_sf"/>
</dbReference>
<dbReference type="AlphaFoldDB" id="A0A132BR89"/>
<dbReference type="InterPro" id="IPR005467">
    <property type="entry name" value="His_kinase_dom"/>
</dbReference>
<dbReference type="GO" id="GO:0000155">
    <property type="term" value="F:phosphorelay sensor kinase activity"/>
    <property type="evidence" value="ECO:0007669"/>
    <property type="project" value="InterPro"/>
</dbReference>
<keyword evidence="6" id="KW-0812">Transmembrane</keyword>
<dbReference type="SUPFAM" id="SSF47384">
    <property type="entry name" value="Homodimeric domain of signal transducing histidine kinase"/>
    <property type="match status" value="1"/>
</dbReference>
<keyword evidence="5" id="KW-0418">Kinase</keyword>
<keyword evidence="6" id="KW-0472">Membrane</keyword>
<dbReference type="GO" id="GO:0000156">
    <property type="term" value="F:phosphorelay response regulator activity"/>
    <property type="evidence" value="ECO:0007669"/>
    <property type="project" value="TreeGrafter"/>
</dbReference>
<dbReference type="Pfam" id="PF02518">
    <property type="entry name" value="HATPase_c"/>
    <property type="match status" value="1"/>
</dbReference>
<evidence type="ECO:0000256" key="3">
    <source>
        <dbReference type="ARBA" id="ARBA00022553"/>
    </source>
</evidence>
<dbReference type="Pfam" id="PF00512">
    <property type="entry name" value="HisKA"/>
    <property type="match status" value="1"/>
</dbReference>
<dbReference type="PANTHER" id="PTHR42878">
    <property type="entry name" value="TWO-COMPONENT HISTIDINE KINASE"/>
    <property type="match status" value="1"/>
</dbReference>
<evidence type="ECO:0000313" key="8">
    <source>
        <dbReference type="EMBL" id="KUP90854.1"/>
    </source>
</evidence>
<evidence type="ECO:0000256" key="4">
    <source>
        <dbReference type="ARBA" id="ARBA00022679"/>
    </source>
</evidence>
<protein>
    <recommendedName>
        <fullName evidence="2">histidine kinase</fullName>
        <ecNumber evidence="2">2.7.13.3</ecNumber>
    </recommendedName>
</protein>
<dbReference type="InterPro" id="IPR004358">
    <property type="entry name" value="Sig_transdc_His_kin-like_C"/>
</dbReference>
<dbReference type="InterPro" id="IPR036097">
    <property type="entry name" value="HisK_dim/P_sf"/>
</dbReference>
<dbReference type="Gene3D" id="3.30.565.10">
    <property type="entry name" value="Histidine kinase-like ATPase, C-terminal domain"/>
    <property type="match status" value="1"/>
</dbReference>
<dbReference type="Proteomes" id="UP000068382">
    <property type="component" value="Unassembled WGS sequence"/>
</dbReference>
<dbReference type="SMART" id="SM00388">
    <property type="entry name" value="HisKA"/>
    <property type="match status" value="1"/>
</dbReference>
<keyword evidence="9" id="KW-1185">Reference proteome</keyword>
<feature type="transmembrane region" description="Helical" evidence="6">
    <location>
        <begin position="6"/>
        <end position="24"/>
    </location>
</feature>
<dbReference type="GO" id="GO:0007234">
    <property type="term" value="P:osmosensory signaling via phosphorelay pathway"/>
    <property type="evidence" value="ECO:0007669"/>
    <property type="project" value="TreeGrafter"/>
</dbReference>
<dbReference type="GO" id="GO:0030295">
    <property type="term" value="F:protein kinase activator activity"/>
    <property type="evidence" value="ECO:0007669"/>
    <property type="project" value="TreeGrafter"/>
</dbReference>
<feature type="domain" description="Histidine kinase" evidence="7">
    <location>
        <begin position="67"/>
        <end position="285"/>
    </location>
</feature>
<evidence type="ECO:0000313" key="9">
    <source>
        <dbReference type="Proteomes" id="UP000068382"/>
    </source>
</evidence>
<evidence type="ECO:0000256" key="6">
    <source>
        <dbReference type="SAM" id="Phobius"/>
    </source>
</evidence>
<proteinExistence type="predicted"/>
<keyword evidence="6" id="KW-1133">Transmembrane helix</keyword>
<dbReference type="InterPro" id="IPR050351">
    <property type="entry name" value="BphY/WalK/GraS-like"/>
</dbReference>
<dbReference type="CDD" id="cd00082">
    <property type="entry name" value="HisKA"/>
    <property type="match status" value="1"/>
</dbReference>
<evidence type="ECO:0000256" key="5">
    <source>
        <dbReference type="ARBA" id="ARBA00022777"/>
    </source>
</evidence>
<dbReference type="PRINTS" id="PR00344">
    <property type="entry name" value="BCTRLSENSOR"/>
</dbReference>
<comment type="catalytic activity">
    <reaction evidence="1">
        <text>ATP + protein L-histidine = ADP + protein N-phospho-L-histidine.</text>
        <dbReference type="EC" id="2.7.13.3"/>
    </reaction>
</comment>
<sequence length="297" mass="33392">MNTSLIVIGLLMVGLMGVGGVAVYQRQAKYELQQKELEREQAHAARQSALVVELQRSNRELDEFAYTASHDLKEPLRGIAINANFLSREEVSDKGRERIERMVALTKRMEQLISDILFFSRLGRGGGERREIDPAQIVADVIGEMREWITERGANVRVETAMPLLHAEPSKVKTVFRNLIANGLKYNGSQEKSVDVGFLQEVVIKGETFHSVFYVRDNGIGIESRNHEKIFRLFQRLNLEADFGPGTGAGLSFVRKIIEDYGQRITLTSVPGEGTTFYFTLPPAVDDVAKYTKSENI</sequence>
<keyword evidence="4 8" id="KW-0808">Transferase</keyword>
<accession>A0A132BR89</accession>
<dbReference type="PANTHER" id="PTHR42878:SF15">
    <property type="entry name" value="BACTERIOPHYTOCHROME"/>
    <property type="match status" value="1"/>
</dbReference>
<dbReference type="SUPFAM" id="SSF55874">
    <property type="entry name" value="ATPase domain of HSP90 chaperone/DNA topoisomerase II/histidine kinase"/>
    <property type="match status" value="1"/>
</dbReference>
<dbReference type="EC" id="2.7.13.3" evidence="2"/>
<evidence type="ECO:0000256" key="2">
    <source>
        <dbReference type="ARBA" id="ARBA00012438"/>
    </source>
</evidence>
<dbReference type="PROSITE" id="PS50109">
    <property type="entry name" value="HIS_KIN"/>
    <property type="match status" value="1"/>
</dbReference>
<dbReference type="InterPro" id="IPR003594">
    <property type="entry name" value="HATPase_dom"/>
</dbReference>
<gene>
    <name evidence="8" type="primary">cph1_11</name>
    <name evidence="8" type="ORF">TRIHO_43990</name>
</gene>
<dbReference type="InterPro" id="IPR003661">
    <property type="entry name" value="HisK_dim/P_dom"/>
</dbReference>
<evidence type="ECO:0000256" key="1">
    <source>
        <dbReference type="ARBA" id="ARBA00000085"/>
    </source>
</evidence>
<name>A0A132BR89_9RHOB</name>
<organism evidence="8 9">
    <name type="scientific">Tritonibacter horizontis</name>
    <dbReference type="NCBI Taxonomy" id="1768241"/>
    <lineage>
        <taxon>Bacteria</taxon>
        <taxon>Pseudomonadati</taxon>
        <taxon>Pseudomonadota</taxon>
        <taxon>Alphaproteobacteria</taxon>
        <taxon>Rhodobacterales</taxon>
        <taxon>Paracoccaceae</taxon>
        <taxon>Tritonibacter</taxon>
    </lineage>
</organism>
<keyword evidence="3" id="KW-0597">Phosphoprotein</keyword>
<dbReference type="SMART" id="SM00387">
    <property type="entry name" value="HATPase_c"/>
    <property type="match status" value="1"/>
</dbReference>
<dbReference type="EMBL" id="LPUY01000135">
    <property type="protein sequence ID" value="KUP90854.1"/>
    <property type="molecule type" value="Genomic_DNA"/>
</dbReference>
<reference evidence="8 9" key="1">
    <citation type="submission" date="2015-12" db="EMBL/GenBank/DDBJ databases">
        <title>Genome sequence of the marine Rhodobacteraceae strain O3.65, Candidatus Tritonibacter horizontis.</title>
        <authorList>
            <person name="Poehlein A."/>
            <person name="Giebel H.A."/>
            <person name="Voget S."/>
            <person name="Brinkhoff T."/>
        </authorList>
    </citation>
    <scope>NUCLEOTIDE SEQUENCE [LARGE SCALE GENOMIC DNA]</scope>
    <source>
        <strain evidence="8 9">O3.65</strain>
    </source>
</reference>